<keyword evidence="5" id="KW-0328">Glycosyltransferase</keyword>
<dbReference type="GO" id="GO:0030288">
    <property type="term" value="C:outer membrane-bounded periplasmic space"/>
    <property type="evidence" value="ECO:0007669"/>
    <property type="project" value="TreeGrafter"/>
</dbReference>
<evidence type="ECO:0000256" key="7">
    <source>
        <dbReference type="ARBA" id="ARBA00022801"/>
    </source>
</evidence>
<dbReference type="Gene3D" id="3.40.710.10">
    <property type="entry name" value="DD-peptidase/beta-lactamase superfamily"/>
    <property type="match status" value="1"/>
</dbReference>
<evidence type="ECO:0000256" key="10">
    <source>
        <dbReference type="ARBA" id="ARBA00023268"/>
    </source>
</evidence>
<keyword evidence="18" id="KW-1185">Reference proteome</keyword>
<evidence type="ECO:0000256" key="12">
    <source>
        <dbReference type="ARBA" id="ARBA00034000"/>
    </source>
</evidence>
<sequence length="654" mass="69834">MPGNAARFRPRVRDVVNSPAALLVRRILRTATGRRGRRRRPVRRWVRRVRRAVAGFGALLLTASLALVGWAVGLPLPADPVQPQQSVLYYSDGHTVLARIGVVDRTAVPLSRVPLTVRRAVLAAEDRSFYTHGAVSGRGITRAVWADLTDGGAEGASTITQQYVRNAYLTLDRTVSRKMREIVLAEKLERRYGKDQILGRYLNTIYFGRGAYGIDAAARAYFGVPVERLDTAQGMVLATVIKDPTNFDPAVDPAGARARWRYVRAGLVSQHWLGAGQAARLRFPATRPPTEADLSGPSGLIAQQVEWELERHGITAQQLRTGGLRVVTTIDRAAQQRTEAALRREARSANLAVAVVSVDPQTGGVRAYHGNTKGFGYFDHAGAAAVPGAVFTPLALASAFQHGLDRDRLWDGRSPQQFPDRNGVPLYNPGNAQCPRCTIDEAVAGSYDTVLYRVARATDPVRIVHDVRAAGIAARYDGRPSLVDGPDDPQPALTRPAIALGGYPVSPADLASGYATLGNDGVAVARHVVAAARSWSGTLLYRAAPATRRAFGASAAAQTRDVAGQFPKVPAAAGPTRVLRAPEPTLYRTSVQRQGKRVRSAWAASADDAQATVVRVGAAGGRPPAADLPGRLLARIRPGSVPGGPLPAASPAAP</sequence>
<dbReference type="AlphaFoldDB" id="A0A7R7DW17"/>
<evidence type="ECO:0000259" key="15">
    <source>
        <dbReference type="Pfam" id="PF00905"/>
    </source>
</evidence>
<feature type="transmembrane region" description="Helical" evidence="14">
    <location>
        <begin position="53"/>
        <end position="76"/>
    </location>
</feature>
<keyword evidence="14" id="KW-0812">Transmembrane</keyword>
<keyword evidence="8" id="KW-0133">Cell shape</keyword>
<dbReference type="PANTHER" id="PTHR32282:SF34">
    <property type="entry name" value="PENICILLIN-BINDING PROTEIN 1A"/>
    <property type="match status" value="1"/>
</dbReference>
<gene>
    <name evidence="17" type="primary">ponA1_1</name>
    <name evidence="17" type="ORF">Athai_64130</name>
</gene>
<evidence type="ECO:0000313" key="17">
    <source>
        <dbReference type="EMBL" id="BCJ38910.1"/>
    </source>
</evidence>
<dbReference type="InterPro" id="IPR050396">
    <property type="entry name" value="Glycosyltr_51/Transpeptidase"/>
</dbReference>
<dbReference type="GO" id="GO:0009002">
    <property type="term" value="F:serine-type D-Ala-D-Ala carboxypeptidase activity"/>
    <property type="evidence" value="ECO:0007669"/>
    <property type="project" value="UniProtKB-EC"/>
</dbReference>
<comment type="similarity">
    <text evidence="2">In the N-terminal section; belongs to the glycosyltransferase 51 family.</text>
</comment>
<evidence type="ECO:0000313" key="18">
    <source>
        <dbReference type="Proteomes" id="UP000611640"/>
    </source>
</evidence>
<name>A0A7R7DW17_9ACTN</name>
<dbReference type="EMBL" id="AP023355">
    <property type="protein sequence ID" value="BCJ38910.1"/>
    <property type="molecule type" value="Genomic_DNA"/>
</dbReference>
<evidence type="ECO:0000259" key="16">
    <source>
        <dbReference type="Pfam" id="PF00912"/>
    </source>
</evidence>
<dbReference type="Pfam" id="PF00905">
    <property type="entry name" value="Transpeptidase"/>
    <property type="match status" value="1"/>
</dbReference>
<dbReference type="RefSeq" id="WP_203964868.1">
    <property type="nucleotide sequence ID" value="NZ_AP023355.1"/>
</dbReference>
<keyword evidence="4" id="KW-0645">Protease</keyword>
<keyword evidence="9" id="KW-0573">Peptidoglycan synthesis</keyword>
<feature type="domain" description="Penicillin-binding protein transpeptidase" evidence="15">
    <location>
        <begin position="354"/>
        <end position="560"/>
    </location>
</feature>
<evidence type="ECO:0000256" key="14">
    <source>
        <dbReference type="SAM" id="Phobius"/>
    </source>
</evidence>
<feature type="domain" description="Glycosyl transferase family 51" evidence="16">
    <location>
        <begin position="96"/>
        <end position="264"/>
    </location>
</feature>
<evidence type="ECO:0000256" key="2">
    <source>
        <dbReference type="ARBA" id="ARBA00007739"/>
    </source>
</evidence>
<dbReference type="FunFam" id="1.10.3810.10:FF:000001">
    <property type="entry name" value="Penicillin-binding protein 1A"/>
    <property type="match status" value="1"/>
</dbReference>
<dbReference type="PANTHER" id="PTHR32282">
    <property type="entry name" value="BINDING PROTEIN TRANSPEPTIDASE, PUTATIVE-RELATED"/>
    <property type="match status" value="1"/>
</dbReference>
<evidence type="ECO:0000256" key="6">
    <source>
        <dbReference type="ARBA" id="ARBA00022679"/>
    </source>
</evidence>
<comment type="similarity">
    <text evidence="1">In the C-terminal section; belongs to the transpeptidase family.</text>
</comment>
<evidence type="ECO:0000256" key="1">
    <source>
        <dbReference type="ARBA" id="ARBA00007090"/>
    </source>
</evidence>
<keyword evidence="3" id="KW-0121">Carboxypeptidase</keyword>
<dbReference type="InterPro" id="IPR001460">
    <property type="entry name" value="PCN-bd_Tpept"/>
</dbReference>
<evidence type="ECO:0000256" key="3">
    <source>
        <dbReference type="ARBA" id="ARBA00022645"/>
    </source>
</evidence>
<dbReference type="InterPro" id="IPR012338">
    <property type="entry name" value="Beta-lactam/transpept-like"/>
</dbReference>
<dbReference type="GO" id="GO:0008658">
    <property type="term" value="F:penicillin binding"/>
    <property type="evidence" value="ECO:0007669"/>
    <property type="project" value="InterPro"/>
</dbReference>
<reference evidence="17 18" key="1">
    <citation type="submission" date="2020-08" db="EMBL/GenBank/DDBJ databases">
        <title>Whole genome shotgun sequence of Actinocatenispora thailandica NBRC 105041.</title>
        <authorList>
            <person name="Komaki H."/>
            <person name="Tamura T."/>
        </authorList>
    </citation>
    <scope>NUCLEOTIDE SEQUENCE [LARGE SCALE GENOMIC DNA]</scope>
    <source>
        <strain evidence="17 18">NBRC 105041</strain>
    </source>
</reference>
<keyword evidence="11" id="KW-0961">Cell wall biogenesis/degradation</keyword>
<comment type="catalytic activity">
    <reaction evidence="12">
        <text>Preferential cleavage: (Ac)2-L-Lys-D-Ala-|-D-Ala. Also transpeptidation of peptidyl-alanyl moieties that are N-acyl substituents of D-alanine.</text>
        <dbReference type="EC" id="3.4.16.4"/>
    </reaction>
</comment>
<dbReference type="SUPFAM" id="SSF56601">
    <property type="entry name" value="beta-lactamase/transpeptidase-like"/>
    <property type="match status" value="1"/>
</dbReference>
<keyword evidence="14" id="KW-0472">Membrane</keyword>
<dbReference type="InterPro" id="IPR001264">
    <property type="entry name" value="Glyco_trans_51"/>
</dbReference>
<dbReference type="Pfam" id="PF00912">
    <property type="entry name" value="Transgly"/>
    <property type="match status" value="1"/>
</dbReference>
<dbReference type="GO" id="GO:0006508">
    <property type="term" value="P:proteolysis"/>
    <property type="evidence" value="ECO:0007669"/>
    <property type="project" value="UniProtKB-KW"/>
</dbReference>
<evidence type="ECO:0000256" key="9">
    <source>
        <dbReference type="ARBA" id="ARBA00022984"/>
    </source>
</evidence>
<evidence type="ECO:0000256" key="13">
    <source>
        <dbReference type="ARBA" id="ARBA00049902"/>
    </source>
</evidence>
<dbReference type="GO" id="GO:0009252">
    <property type="term" value="P:peptidoglycan biosynthetic process"/>
    <property type="evidence" value="ECO:0007669"/>
    <property type="project" value="UniProtKB-KW"/>
</dbReference>
<evidence type="ECO:0000256" key="5">
    <source>
        <dbReference type="ARBA" id="ARBA00022676"/>
    </source>
</evidence>
<evidence type="ECO:0000256" key="11">
    <source>
        <dbReference type="ARBA" id="ARBA00023316"/>
    </source>
</evidence>
<dbReference type="Proteomes" id="UP000611640">
    <property type="component" value="Chromosome"/>
</dbReference>
<organism evidence="17 18">
    <name type="scientific">Actinocatenispora thailandica</name>
    <dbReference type="NCBI Taxonomy" id="227318"/>
    <lineage>
        <taxon>Bacteria</taxon>
        <taxon>Bacillati</taxon>
        <taxon>Actinomycetota</taxon>
        <taxon>Actinomycetes</taxon>
        <taxon>Micromonosporales</taxon>
        <taxon>Micromonosporaceae</taxon>
        <taxon>Actinocatenispora</taxon>
    </lineage>
</organism>
<protein>
    <submittedName>
        <fullName evidence="17">Bifunctional penicillin-binding protein 1A/1B</fullName>
    </submittedName>
</protein>
<dbReference type="KEGG" id="atl:Athai_64130"/>
<proteinExistence type="inferred from homology"/>
<evidence type="ECO:0000256" key="8">
    <source>
        <dbReference type="ARBA" id="ARBA00022960"/>
    </source>
</evidence>
<evidence type="ECO:0000256" key="4">
    <source>
        <dbReference type="ARBA" id="ARBA00022670"/>
    </source>
</evidence>
<dbReference type="GO" id="GO:0008955">
    <property type="term" value="F:peptidoglycan glycosyltransferase activity"/>
    <property type="evidence" value="ECO:0007669"/>
    <property type="project" value="UniProtKB-EC"/>
</dbReference>
<comment type="catalytic activity">
    <reaction evidence="13">
        <text>[GlcNAc-(1-&gt;4)-Mur2Ac(oyl-L-Ala-gamma-D-Glu-L-Lys-D-Ala-D-Ala)](n)-di-trans,octa-cis-undecaprenyl diphosphate + beta-D-GlcNAc-(1-&gt;4)-Mur2Ac(oyl-L-Ala-gamma-D-Glu-L-Lys-D-Ala-D-Ala)-di-trans,octa-cis-undecaprenyl diphosphate = [GlcNAc-(1-&gt;4)-Mur2Ac(oyl-L-Ala-gamma-D-Glu-L-Lys-D-Ala-D-Ala)](n+1)-di-trans,octa-cis-undecaprenyl diphosphate + di-trans,octa-cis-undecaprenyl diphosphate + H(+)</text>
        <dbReference type="Rhea" id="RHEA:23708"/>
        <dbReference type="Rhea" id="RHEA-COMP:9602"/>
        <dbReference type="Rhea" id="RHEA-COMP:9603"/>
        <dbReference type="ChEBI" id="CHEBI:15378"/>
        <dbReference type="ChEBI" id="CHEBI:58405"/>
        <dbReference type="ChEBI" id="CHEBI:60033"/>
        <dbReference type="ChEBI" id="CHEBI:78435"/>
        <dbReference type="EC" id="2.4.99.28"/>
    </reaction>
</comment>
<keyword evidence="7" id="KW-0378">Hydrolase</keyword>
<dbReference type="InterPro" id="IPR023346">
    <property type="entry name" value="Lysozyme-like_dom_sf"/>
</dbReference>
<keyword evidence="6" id="KW-0808">Transferase</keyword>
<dbReference type="SUPFAM" id="SSF53955">
    <property type="entry name" value="Lysozyme-like"/>
    <property type="match status" value="1"/>
</dbReference>
<accession>A0A7R7DW17</accession>
<keyword evidence="14" id="KW-1133">Transmembrane helix</keyword>
<dbReference type="InterPro" id="IPR036950">
    <property type="entry name" value="PBP_transglycosylase"/>
</dbReference>
<dbReference type="Gene3D" id="1.10.3810.10">
    <property type="entry name" value="Biosynthetic peptidoglycan transglycosylase-like"/>
    <property type="match status" value="1"/>
</dbReference>
<keyword evidence="10" id="KW-0511">Multifunctional enzyme</keyword>
<dbReference type="GO" id="GO:0008360">
    <property type="term" value="P:regulation of cell shape"/>
    <property type="evidence" value="ECO:0007669"/>
    <property type="project" value="UniProtKB-KW"/>
</dbReference>
<dbReference type="GO" id="GO:0071555">
    <property type="term" value="P:cell wall organization"/>
    <property type="evidence" value="ECO:0007669"/>
    <property type="project" value="UniProtKB-KW"/>
</dbReference>